<evidence type="ECO:0000313" key="3">
    <source>
        <dbReference type="Proteomes" id="UP001422759"/>
    </source>
</evidence>
<sequence length="147" mass="15877">MVLRRVPRFRIDPSLSHSGVFDGGWWPRSRRIERELPGLVQALWPVVGPVLHVAVERSAWDGVPERITVGGHVVRINCFSSSAHTMSVGGGHQDHFLLLVVPPATRRSVALAAVASAASPGNSRPASRLLASPARRGRSQPLPPLPQ</sequence>
<dbReference type="EMBL" id="BAAANT010000004">
    <property type="protein sequence ID" value="GAA2134107.1"/>
    <property type="molecule type" value="Genomic_DNA"/>
</dbReference>
<gene>
    <name evidence="2" type="ORF">GCM10009760_11040</name>
</gene>
<comment type="caution">
    <text evidence="2">The sequence shown here is derived from an EMBL/GenBank/DDBJ whole genome shotgun (WGS) entry which is preliminary data.</text>
</comment>
<evidence type="ECO:0000256" key="1">
    <source>
        <dbReference type="SAM" id="MobiDB-lite"/>
    </source>
</evidence>
<proteinExistence type="predicted"/>
<keyword evidence="3" id="KW-1185">Reference proteome</keyword>
<organism evidence="2 3">
    <name type="scientific">Kitasatospora kazusensis</name>
    <dbReference type="NCBI Taxonomy" id="407974"/>
    <lineage>
        <taxon>Bacteria</taxon>
        <taxon>Bacillati</taxon>
        <taxon>Actinomycetota</taxon>
        <taxon>Actinomycetes</taxon>
        <taxon>Kitasatosporales</taxon>
        <taxon>Streptomycetaceae</taxon>
        <taxon>Kitasatospora</taxon>
    </lineage>
</organism>
<evidence type="ECO:0000313" key="2">
    <source>
        <dbReference type="EMBL" id="GAA2134107.1"/>
    </source>
</evidence>
<dbReference type="InterPro" id="IPR046036">
    <property type="entry name" value="DUF5994"/>
</dbReference>
<accession>A0ABN2YYM8</accession>
<dbReference type="Proteomes" id="UP001422759">
    <property type="component" value="Unassembled WGS sequence"/>
</dbReference>
<name>A0ABN2YYM8_9ACTN</name>
<dbReference type="Pfam" id="PF19457">
    <property type="entry name" value="DUF5994"/>
    <property type="match status" value="1"/>
</dbReference>
<reference evidence="2 3" key="1">
    <citation type="journal article" date="2019" name="Int. J. Syst. Evol. Microbiol.">
        <title>The Global Catalogue of Microorganisms (GCM) 10K type strain sequencing project: providing services to taxonomists for standard genome sequencing and annotation.</title>
        <authorList>
            <consortium name="The Broad Institute Genomics Platform"/>
            <consortium name="The Broad Institute Genome Sequencing Center for Infectious Disease"/>
            <person name="Wu L."/>
            <person name="Ma J."/>
        </authorList>
    </citation>
    <scope>NUCLEOTIDE SEQUENCE [LARGE SCALE GENOMIC DNA]</scope>
    <source>
        <strain evidence="2 3">JCM 14560</strain>
    </source>
</reference>
<protein>
    <submittedName>
        <fullName evidence="2">Uncharacterized protein</fullName>
    </submittedName>
</protein>
<feature type="region of interest" description="Disordered" evidence="1">
    <location>
        <begin position="116"/>
        <end position="147"/>
    </location>
</feature>